<sequence length="184" mass="20876">MKRFMIIIALVMNMVTVTSAQKSIKVSNNGNIITTKTVQLKSRKFTNLNIYIRLGYVRGVQGQYFMELLVMDKPGVKPVIINGRKITAKDIIKFELQNYDGSYILDQDFKNTIQGKSVSNYAWPVDIMDIGWNHNINLSTLRIAFGNINTYISDANVGVTNIENATFYISSFAQDLCTYVGMHR</sequence>
<evidence type="ECO:0000256" key="1">
    <source>
        <dbReference type="SAM" id="SignalP"/>
    </source>
</evidence>
<organism evidence="2 3">
    <name type="scientific">Prevotella intermedia</name>
    <dbReference type="NCBI Taxonomy" id="28131"/>
    <lineage>
        <taxon>Bacteria</taxon>
        <taxon>Pseudomonadati</taxon>
        <taxon>Bacteroidota</taxon>
        <taxon>Bacteroidia</taxon>
        <taxon>Bacteroidales</taxon>
        <taxon>Prevotellaceae</taxon>
        <taxon>Prevotella</taxon>
    </lineage>
</organism>
<dbReference type="Proteomes" id="UP000229111">
    <property type="component" value="Unassembled WGS sequence"/>
</dbReference>
<keyword evidence="1" id="KW-0732">Signal</keyword>
<accession>A0AAJ3RGJ0</accession>
<feature type="signal peptide" evidence="1">
    <location>
        <begin position="1"/>
        <end position="20"/>
    </location>
</feature>
<dbReference type="RefSeq" id="WP_099893155.1">
    <property type="nucleotide sequence ID" value="NZ_CP024732.1"/>
</dbReference>
<proteinExistence type="predicted"/>
<gene>
    <name evidence="2" type="ORF">CTI16_11705</name>
</gene>
<feature type="chain" id="PRO_5042506796" evidence="1">
    <location>
        <begin position="21"/>
        <end position="184"/>
    </location>
</feature>
<evidence type="ECO:0000313" key="2">
    <source>
        <dbReference type="EMBL" id="PIK16862.1"/>
    </source>
</evidence>
<protein>
    <submittedName>
        <fullName evidence="2">Uncharacterized protein</fullName>
    </submittedName>
</protein>
<comment type="caution">
    <text evidence="2">The sequence shown here is derived from an EMBL/GenBank/DDBJ whole genome shotgun (WGS) entry which is preliminary data.</text>
</comment>
<name>A0AAJ3RGJ0_PREIN</name>
<dbReference type="AlphaFoldDB" id="A0AAJ3RGJ0"/>
<dbReference type="EMBL" id="PEKM01000003">
    <property type="protein sequence ID" value="PIK16862.1"/>
    <property type="molecule type" value="Genomic_DNA"/>
</dbReference>
<evidence type="ECO:0000313" key="3">
    <source>
        <dbReference type="Proteomes" id="UP000229111"/>
    </source>
</evidence>
<reference evidence="2 3" key="1">
    <citation type="submission" date="2017-11" db="EMBL/GenBank/DDBJ databases">
        <title>Genome sequencing of Prevotella intermedia KCOM 1101.</title>
        <authorList>
            <person name="Kook J.-K."/>
            <person name="Park S.-N."/>
            <person name="Lim Y.K."/>
        </authorList>
    </citation>
    <scope>NUCLEOTIDE SEQUENCE [LARGE SCALE GENOMIC DNA]</scope>
    <source>
        <strain evidence="2 3">KCOM 1101</strain>
    </source>
</reference>